<dbReference type="RefSeq" id="WP_344885539.1">
    <property type="nucleotide sequence ID" value="NZ_BAABCJ010000007.1"/>
</dbReference>
<protein>
    <submittedName>
        <fullName evidence="3">Uncharacterized protein</fullName>
    </submittedName>
</protein>
<name>A0ABP7DXQ5_9MICC</name>
<dbReference type="EMBL" id="BAABCJ010000007">
    <property type="protein sequence ID" value="GAA3711483.1"/>
    <property type="molecule type" value="Genomic_DNA"/>
</dbReference>
<comment type="caution">
    <text evidence="3">The sequence shown here is derived from an EMBL/GenBank/DDBJ whole genome shotgun (WGS) entry which is preliminary data.</text>
</comment>
<evidence type="ECO:0000256" key="2">
    <source>
        <dbReference type="SAM" id="Phobius"/>
    </source>
</evidence>
<keyword evidence="2" id="KW-0812">Transmembrane</keyword>
<keyword evidence="2" id="KW-1133">Transmembrane helix</keyword>
<reference evidence="4" key="1">
    <citation type="journal article" date="2019" name="Int. J. Syst. Evol. Microbiol.">
        <title>The Global Catalogue of Microorganisms (GCM) 10K type strain sequencing project: providing services to taxonomists for standard genome sequencing and annotation.</title>
        <authorList>
            <consortium name="The Broad Institute Genomics Platform"/>
            <consortium name="The Broad Institute Genome Sequencing Center for Infectious Disease"/>
            <person name="Wu L."/>
            <person name="Ma J."/>
        </authorList>
    </citation>
    <scope>NUCLEOTIDE SEQUENCE [LARGE SCALE GENOMIC DNA]</scope>
    <source>
        <strain evidence="4">JCM 16961</strain>
    </source>
</reference>
<keyword evidence="4" id="KW-1185">Reference proteome</keyword>
<organism evidence="3 4">
    <name type="scientific">Zhihengliuella alba</name>
    <dbReference type="NCBI Taxonomy" id="547018"/>
    <lineage>
        <taxon>Bacteria</taxon>
        <taxon>Bacillati</taxon>
        <taxon>Actinomycetota</taxon>
        <taxon>Actinomycetes</taxon>
        <taxon>Micrococcales</taxon>
        <taxon>Micrococcaceae</taxon>
        <taxon>Zhihengliuella</taxon>
    </lineage>
</organism>
<evidence type="ECO:0000313" key="4">
    <source>
        <dbReference type="Proteomes" id="UP001501536"/>
    </source>
</evidence>
<evidence type="ECO:0000256" key="1">
    <source>
        <dbReference type="SAM" id="MobiDB-lite"/>
    </source>
</evidence>
<feature type="region of interest" description="Disordered" evidence="1">
    <location>
        <begin position="64"/>
        <end position="86"/>
    </location>
</feature>
<feature type="transmembrane region" description="Helical" evidence="2">
    <location>
        <begin position="20"/>
        <end position="38"/>
    </location>
</feature>
<accession>A0ABP7DXQ5</accession>
<gene>
    <name evidence="3" type="ORF">GCM10022377_26150</name>
</gene>
<dbReference type="Proteomes" id="UP001501536">
    <property type="component" value="Unassembled WGS sequence"/>
</dbReference>
<keyword evidence="2" id="KW-0472">Membrane</keyword>
<proteinExistence type="predicted"/>
<sequence length="86" mass="8980">MESTARRPLLPETLRGRLTLWAMLSGAVLALAYCGSLLLPEVTAPSPGDAFKVLFTTLPLLYGRGGAQSRRRPDARPGGAGGGTAE</sequence>
<evidence type="ECO:0000313" key="3">
    <source>
        <dbReference type="EMBL" id="GAA3711483.1"/>
    </source>
</evidence>